<dbReference type="InterPro" id="IPR053143">
    <property type="entry name" value="Arylsulfate_ST"/>
</dbReference>
<organism evidence="1">
    <name type="scientific">marine sediment metagenome</name>
    <dbReference type="NCBI Taxonomy" id="412755"/>
    <lineage>
        <taxon>unclassified sequences</taxon>
        <taxon>metagenomes</taxon>
        <taxon>ecological metagenomes</taxon>
    </lineage>
</organism>
<dbReference type="InterPro" id="IPR039535">
    <property type="entry name" value="ASST-like"/>
</dbReference>
<dbReference type="PANTHER" id="PTHR35340">
    <property type="entry name" value="PQQ ENZYME REPEAT PROTEIN-RELATED"/>
    <property type="match status" value="1"/>
</dbReference>
<protein>
    <recommendedName>
        <fullName evidence="2">Arylsulfotransferase N-terminal domain-containing protein</fullName>
    </recommendedName>
</protein>
<gene>
    <name evidence="1" type="ORF">S03H2_14090</name>
</gene>
<evidence type="ECO:0000313" key="1">
    <source>
        <dbReference type="EMBL" id="GAH41927.1"/>
    </source>
</evidence>
<dbReference type="PANTHER" id="PTHR35340:SF5">
    <property type="entry name" value="ASST-DOMAIN-CONTAINING PROTEIN"/>
    <property type="match status" value="1"/>
</dbReference>
<accession>X1FAD7</accession>
<dbReference type="AlphaFoldDB" id="X1FAD7"/>
<comment type="caution">
    <text evidence="1">The sequence shown here is derived from an EMBL/GenBank/DDBJ whole genome shotgun (WGS) entry which is preliminary data.</text>
</comment>
<evidence type="ECO:0008006" key="2">
    <source>
        <dbReference type="Google" id="ProtNLM"/>
    </source>
</evidence>
<name>X1FAD7_9ZZZZ</name>
<reference evidence="1" key="1">
    <citation type="journal article" date="2014" name="Front. Microbiol.">
        <title>High frequency of phylogenetically diverse reductive dehalogenase-homologous genes in deep subseafloor sedimentary metagenomes.</title>
        <authorList>
            <person name="Kawai M."/>
            <person name="Futagami T."/>
            <person name="Toyoda A."/>
            <person name="Takaki Y."/>
            <person name="Nishi S."/>
            <person name="Hori S."/>
            <person name="Arai W."/>
            <person name="Tsubouchi T."/>
            <person name="Morono Y."/>
            <person name="Uchiyama I."/>
            <person name="Ito T."/>
            <person name="Fujiyama A."/>
            <person name="Inagaki F."/>
            <person name="Takami H."/>
        </authorList>
    </citation>
    <scope>NUCLEOTIDE SEQUENCE</scope>
    <source>
        <strain evidence="1">Expedition CK06-06</strain>
    </source>
</reference>
<dbReference type="EMBL" id="BARU01007148">
    <property type="protein sequence ID" value="GAH41927.1"/>
    <property type="molecule type" value="Genomic_DNA"/>
</dbReference>
<proteinExistence type="predicted"/>
<dbReference type="Pfam" id="PF14269">
    <property type="entry name" value="Arylsulfotran_2"/>
    <property type="match status" value="1"/>
</dbReference>
<dbReference type="SUPFAM" id="SSF63829">
    <property type="entry name" value="Calcium-dependent phosphotriesterase"/>
    <property type="match status" value="1"/>
</dbReference>
<feature type="non-terminal residue" evidence="1">
    <location>
        <position position="1"/>
    </location>
</feature>
<sequence length="233" mass="26377">LSGPIFEDFITILSPQGKEVKKVSLLKSFLNSDYRSVLINMDIEKYEGDVFHTNTVKVLDGRVADKVPMFKKEHVLISMRSLHTIAVVDLDKEKVTWALSGMWKAQHEPTVLENGNLLLFDNLGNHGKSKVIEFNPLTQDIVWAYRGDSINNFYTLSCGLNQRLPNGNTLITESESGRAFEVTPENEIVWEFFNPHRPNANTPVSEGSCIATLFKLIRIDPDQLSFLNELSHD</sequence>